<evidence type="ECO:0000313" key="1">
    <source>
        <dbReference type="EMBL" id="KAF6836822.1"/>
    </source>
</evidence>
<dbReference type="GO" id="GO:0005634">
    <property type="term" value="C:nucleus"/>
    <property type="evidence" value="ECO:0007669"/>
    <property type="project" value="TreeGrafter"/>
</dbReference>
<dbReference type="Proteomes" id="UP000654918">
    <property type="component" value="Unassembled WGS sequence"/>
</dbReference>
<organism evidence="1 2">
    <name type="scientific">Colletotrichum plurivorum</name>
    <dbReference type="NCBI Taxonomy" id="2175906"/>
    <lineage>
        <taxon>Eukaryota</taxon>
        <taxon>Fungi</taxon>
        <taxon>Dikarya</taxon>
        <taxon>Ascomycota</taxon>
        <taxon>Pezizomycotina</taxon>
        <taxon>Sordariomycetes</taxon>
        <taxon>Hypocreomycetidae</taxon>
        <taxon>Glomerellales</taxon>
        <taxon>Glomerellaceae</taxon>
        <taxon>Colletotrichum</taxon>
        <taxon>Colletotrichum orchidearum species complex</taxon>
    </lineage>
</organism>
<dbReference type="GO" id="GO:0043161">
    <property type="term" value="P:proteasome-mediated ubiquitin-dependent protein catabolic process"/>
    <property type="evidence" value="ECO:0007669"/>
    <property type="project" value="TreeGrafter"/>
</dbReference>
<dbReference type="GO" id="GO:0005829">
    <property type="term" value="C:cytosol"/>
    <property type="evidence" value="ECO:0007669"/>
    <property type="project" value="TreeGrafter"/>
</dbReference>
<dbReference type="GO" id="GO:0061630">
    <property type="term" value="F:ubiquitin protein ligase activity"/>
    <property type="evidence" value="ECO:0007669"/>
    <property type="project" value="TreeGrafter"/>
</dbReference>
<dbReference type="EMBL" id="WIGO01000029">
    <property type="protein sequence ID" value="KAF6836822.1"/>
    <property type="molecule type" value="Genomic_DNA"/>
</dbReference>
<gene>
    <name evidence="1" type="ORF">CPLU01_03403</name>
</gene>
<protein>
    <submittedName>
        <fullName evidence="1">HECT-like ubiquitin conjugating enzyme-binding domain containing protein</fullName>
    </submittedName>
</protein>
<keyword evidence="2" id="KW-1185">Reference proteome</keyword>
<comment type="caution">
    <text evidence="1">The sequence shown here is derived from an EMBL/GenBank/DDBJ whole genome shotgun (WGS) entry which is preliminary data.</text>
</comment>
<dbReference type="GO" id="GO:0031624">
    <property type="term" value="F:ubiquitin conjugating enzyme binding"/>
    <property type="evidence" value="ECO:0007669"/>
    <property type="project" value="TreeGrafter"/>
</dbReference>
<reference evidence="1" key="1">
    <citation type="journal article" date="2020" name="Phytopathology">
        <title>Genome Sequence Resources of Colletotrichum truncatum, C. plurivorum, C. musicola, and C. sojae: Four Species Pathogenic to Soybean (Glycine max).</title>
        <authorList>
            <person name="Rogerio F."/>
            <person name="Boufleur T.R."/>
            <person name="Ciampi-Guillardi M."/>
            <person name="Sukno S.A."/>
            <person name="Thon M.R."/>
            <person name="Massola Junior N.S."/>
            <person name="Baroncelli R."/>
        </authorList>
    </citation>
    <scope>NUCLEOTIDE SEQUENCE</scope>
    <source>
        <strain evidence="1">LFN00145</strain>
    </source>
</reference>
<dbReference type="PANTHER" id="PTHR31531:SF2">
    <property type="entry name" value="E3 UBIQUITIN-PROTEIN LIGASE E3D"/>
    <property type="match status" value="1"/>
</dbReference>
<dbReference type="PANTHER" id="PTHR31531">
    <property type="entry name" value="E3 UBIQUITIN-PROTEIN LIGASE E3D FAMILY MEMBER"/>
    <property type="match status" value="1"/>
</dbReference>
<dbReference type="GO" id="GO:0051865">
    <property type="term" value="P:protein autoubiquitination"/>
    <property type="evidence" value="ECO:0007669"/>
    <property type="project" value="TreeGrafter"/>
</dbReference>
<dbReference type="Pfam" id="PF09814">
    <property type="entry name" value="HECT_2"/>
    <property type="match status" value="1"/>
</dbReference>
<dbReference type="GO" id="GO:0000151">
    <property type="term" value="C:ubiquitin ligase complex"/>
    <property type="evidence" value="ECO:0007669"/>
    <property type="project" value="TreeGrafter"/>
</dbReference>
<evidence type="ECO:0000313" key="2">
    <source>
        <dbReference type="Proteomes" id="UP000654918"/>
    </source>
</evidence>
<accession>A0A8H6NKC5</accession>
<dbReference type="GO" id="GO:0006513">
    <property type="term" value="P:protein monoubiquitination"/>
    <property type="evidence" value="ECO:0007669"/>
    <property type="project" value="TreeGrafter"/>
</dbReference>
<dbReference type="InterPro" id="IPR019193">
    <property type="entry name" value="UBQ-conj_enz_E2-bd_prot"/>
</dbReference>
<dbReference type="AlphaFoldDB" id="A0A8H6NKC5"/>
<dbReference type="GO" id="GO:0000209">
    <property type="term" value="P:protein polyubiquitination"/>
    <property type="evidence" value="ECO:0007669"/>
    <property type="project" value="TreeGrafter"/>
</dbReference>
<proteinExistence type="predicted"/>
<name>A0A8H6NKC5_9PEZI</name>
<sequence>MSPQNAPSVYAELLTNIRQLSVAVSLPSPADSLTTGSLTADGATLHLHHAGTQTSLPLPGKVQVSRAAALPVPPPGSRAIAWRLSLADTAELPPARSTHDEPVPWTATDLLPGSSVSCRGCSAVLVSEGRAGEWKDLPSENWAEMMDFWHCHKPTDHEDGHEHEHLAKRGYGANSSVAAQPGVGMVDLTSFLFCESDCAGLLFSSSSQDSGSDTSSAVLAAEADPPPRMLHVSCSGCKTHVGFFNVAISSVVLLKWQVSCQTATIRPPPTSTECLAATLLATLSRSGSSKSVVVPTFSTQGDSNEDSPALHLWILNGNITYASSEREGSRAAIKLLFREIPQREADAMLESMTSDVQEVNLPAADLVAAAEVLRRSNGLLPPGERVFKEWSVGLLDKWRPGS</sequence>
<dbReference type="GO" id="GO:0030332">
    <property type="term" value="F:cyclin binding"/>
    <property type="evidence" value="ECO:0007669"/>
    <property type="project" value="TreeGrafter"/>
</dbReference>